<keyword evidence="3" id="KW-1185">Reference proteome</keyword>
<accession>A0ABN3XTG3</accession>
<sequence>MTTTMLGWIRPWYPGGVTGHIYADCEQLLHTTPEPQEGAGWLNPQGDRVCTACAERHDPTVLTPPWDATCDTCDASMSEEDGDDSGSEDDAKFWQDNHKCEPSVRLIPPRPAAPVAPVPPPTVPDGQPALFDLKDAA</sequence>
<protein>
    <submittedName>
        <fullName evidence="2">Uncharacterized protein</fullName>
    </submittedName>
</protein>
<organism evidence="2 3">
    <name type="scientific">Streptosporangium longisporum</name>
    <dbReference type="NCBI Taxonomy" id="46187"/>
    <lineage>
        <taxon>Bacteria</taxon>
        <taxon>Bacillati</taxon>
        <taxon>Actinomycetota</taxon>
        <taxon>Actinomycetes</taxon>
        <taxon>Streptosporangiales</taxon>
        <taxon>Streptosporangiaceae</taxon>
        <taxon>Streptosporangium</taxon>
    </lineage>
</organism>
<feature type="compositionally biased region" description="Basic and acidic residues" evidence="1">
    <location>
        <begin position="89"/>
        <end position="102"/>
    </location>
</feature>
<reference evidence="2 3" key="1">
    <citation type="journal article" date="2019" name="Int. J. Syst. Evol. Microbiol.">
        <title>The Global Catalogue of Microorganisms (GCM) 10K type strain sequencing project: providing services to taxonomists for standard genome sequencing and annotation.</title>
        <authorList>
            <consortium name="The Broad Institute Genomics Platform"/>
            <consortium name="The Broad Institute Genome Sequencing Center for Infectious Disease"/>
            <person name="Wu L."/>
            <person name="Ma J."/>
        </authorList>
    </citation>
    <scope>NUCLEOTIDE SEQUENCE [LARGE SCALE GENOMIC DNA]</scope>
    <source>
        <strain evidence="2 3">JCM 3106</strain>
    </source>
</reference>
<evidence type="ECO:0000313" key="3">
    <source>
        <dbReference type="Proteomes" id="UP001499930"/>
    </source>
</evidence>
<dbReference type="Proteomes" id="UP001499930">
    <property type="component" value="Unassembled WGS sequence"/>
</dbReference>
<name>A0ABN3XTG3_9ACTN</name>
<feature type="compositionally biased region" description="Acidic residues" evidence="1">
    <location>
        <begin position="77"/>
        <end position="88"/>
    </location>
</feature>
<evidence type="ECO:0000256" key="1">
    <source>
        <dbReference type="SAM" id="MobiDB-lite"/>
    </source>
</evidence>
<feature type="compositionally biased region" description="Pro residues" evidence="1">
    <location>
        <begin position="108"/>
        <end position="123"/>
    </location>
</feature>
<feature type="region of interest" description="Disordered" evidence="1">
    <location>
        <begin position="74"/>
        <end position="137"/>
    </location>
</feature>
<dbReference type="EMBL" id="BAAAWD010000004">
    <property type="protein sequence ID" value="GAA2990411.1"/>
    <property type="molecule type" value="Genomic_DNA"/>
</dbReference>
<gene>
    <name evidence="2" type="ORF">GCM10017559_08030</name>
</gene>
<dbReference type="RefSeq" id="WP_344888393.1">
    <property type="nucleotide sequence ID" value="NZ_BAAAWD010000004.1"/>
</dbReference>
<comment type="caution">
    <text evidence="2">The sequence shown here is derived from an EMBL/GenBank/DDBJ whole genome shotgun (WGS) entry which is preliminary data.</text>
</comment>
<proteinExistence type="predicted"/>
<evidence type="ECO:0000313" key="2">
    <source>
        <dbReference type="EMBL" id="GAA2990411.1"/>
    </source>
</evidence>